<dbReference type="Proteomes" id="UP000636949">
    <property type="component" value="Unassembled WGS sequence"/>
</dbReference>
<sequence>MKDQIKIGEPNTGAIIHALKQISHGIQSNIQAELKSYYKNPDKVAIQDLITEFEYTLFHLAEMNELINAITSNNWDAKTFTIKNDLYEFIENYLNNAPLHNLSVKLQNCSTRICIFRPLEIQMLINNLRHNAIKAGATELLIRCEENKISFIDNGHGFDFNKLSRNDYLKKGISTSHSTGIGLDQCVQIAQKLKANFSIDNRNDNSKGAAVTLSFQDK</sequence>
<dbReference type="EMBL" id="BMJS01000125">
    <property type="protein sequence ID" value="GGG09418.1"/>
    <property type="molecule type" value="Genomic_DNA"/>
</dbReference>
<dbReference type="OrthoDB" id="9816482at2"/>
<reference evidence="2" key="2">
    <citation type="submission" date="2020-09" db="EMBL/GenBank/DDBJ databases">
        <authorList>
            <person name="Sun Q."/>
            <person name="Zhou Y."/>
        </authorList>
    </citation>
    <scope>NUCLEOTIDE SEQUENCE</scope>
    <source>
        <strain evidence="2">CGMCC 1.15758</strain>
    </source>
</reference>
<dbReference type="SUPFAM" id="SSF55874">
    <property type="entry name" value="ATPase domain of HSP90 chaperone/DNA topoisomerase II/histidine kinase"/>
    <property type="match status" value="1"/>
</dbReference>
<reference evidence="2" key="1">
    <citation type="journal article" date="2014" name="Int. J. Syst. Evol. Microbiol.">
        <title>Complete genome sequence of Corynebacterium casei LMG S-19264T (=DSM 44701T), isolated from a smear-ripened cheese.</title>
        <authorList>
            <consortium name="US DOE Joint Genome Institute (JGI-PGF)"/>
            <person name="Walter F."/>
            <person name="Albersmeier A."/>
            <person name="Kalinowski J."/>
            <person name="Ruckert C."/>
        </authorList>
    </citation>
    <scope>NUCLEOTIDE SEQUENCE</scope>
    <source>
        <strain evidence="2">CGMCC 1.15758</strain>
    </source>
</reference>
<comment type="caution">
    <text evidence="2">The sequence shown here is derived from an EMBL/GenBank/DDBJ whole genome shotgun (WGS) entry which is preliminary data.</text>
</comment>
<dbReference type="InterPro" id="IPR036890">
    <property type="entry name" value="HATPase_C_sf"/>
</dbReference>
<evidence type="ECO:0000313" key="2">
    <source>
        <dbReference type="EMBL" id="GGG09418.1"/>
    </source>
</evidence>
<gene>
    <name evidence="2" type="ORF">GCM10010995_28800</name>
</gene>
<dbReference type="Pfam" id="PF02518">
    <property type="entry name" value="HATPase_c"/>
    <property type="match status" value="1"/>
</dbReference>
<dbReference type="RefSeq" id="WP_117004206.1">
    <property type="nucleotide sequence ID" value="NZ_BMJS01000125.1"/>
</dbReference>
<organism evidence="2 3">
    <name type="scientific">Cysteiniphilum litorale</name>
    <dbReference type="NCBI Taxonomy" id="2056700"/>
    <lineage>
        <taxon>Bacteria</taxon>
        <taxon>Pseudomonadati</taxon>
        <taxon>Pseudomonadota</taxon>
        <taxon>Gammaproteobacteria</taxon>
        <taxon>Thiotrichales</taxon>
        <taxon>Fastidiosibacteraceae</taxon>
        <taxon>Cysteiniphilum</taxon>
    </lineage>
</organism>
<proteinExistence type="predicted"/>
<accession>A0A8J2Z767</accession>
<evidence type="ECO:0000313" key="3">
    <source>
        <dbReference type="Proteomes" id="UP000636949"/>
    </source>
</evidence>
<dbReference type="InterPro" id="IPR003594">
    <property type="entry name" value="HATPase_dom"/>
</dbReference>
<dbReference type="AlphaFoldDB" id="A0A8J2Z767"/>
<name>A0A8J2Z767_9GAMM</name>
<keyword evidence="3" id="KW-1185">Reference proteome</keyword>
<protein>
    <recommendedName>
        <fullName evidence="1">Histidine kinase/HSP90-like ATPase domain-containing protein</fullName>
    </recommendedName>
</protein>
<evidence type="ECO:0000259" key="1">
    <source>
        <dbReference type="Pfam" id="PF02518"/>
    </source>
</evidence>
<feature type="domain" description="Histidine kinase/HSP90-like ATPase" evidence="1">
    <location>
        <begin position="119"/>
        <end position="216"/>
    </location>
</feature>
<dbReference type="Gene3D" id="3.30.565.10">
    <property type="entry name" value="Histidine kinase-like ATPase, C-terminal domain"/>
    <property type="match status" value="1"/>
</dbReference>